<feature type="repeat" description="TPR" evidence="1">
    <location>
        <begin position="78"/>
        <end position="111"/>
    </location>
</feature>
<evidence type="ECO:0000313" key="3">
    <source>
        <dbReference type="EMBL" id="MFC0590380.1"/>
    </source>
</evidence>
<dbReference type="RefSeq" id="WP_379481820.1">
    <property type="nucleotide sequence ID" value="NZ_JBHLTL010000006.1"/>
</dbReference>
<evidence type="ECO:0000313" key="4">
    <source>
        <dbReference type="Proteomes" id="UP001589943"/>
    </source>
</evidence>
<reference evidence="3 4" key="1">
    <citation type="submission" date="2024-09" db="EMBL/GenBank/DDBJ databases">
        <authorList>
            <person name="Sun Q."/>
            <person name="Mori K."/>
        </authorList>
    </citation>
    <scope>NUCLEOTIDE SEQUENCE [LARGE SCALE GENOMIC DNA]</scope>
    <source>
        <strain evidence="3 4">NCAIM B.02537</strain>
    </source>
</reference>
<dbReference type="PROSITE" id="PS50005">
    <property type="entry name" value="TPR"/>
    <property type="match status" value="1"/>
</dbReference>
<feature type="chain" id="PRO_5045179788" evidence="2">
    <location>
        <begin position="24"/>
        <end position="243"/>
    </location>
</feature>
<dbReference type="Gene3D" id="1.25.40.10">
    <property type="entry name" value="Tetratricopeptide repeat domain"/>
    <property type="match status" value="1"/>
</dbReference>
<keyword evidence="4" id="KW-1185">Reference proteome</keyword>
<dbReference type="SMART" id="SM00028">
    <property type="entry name" value="TPR"/>
    <property type="match status" value="1"/>
</dbReference>
<evidence type="ECO:0000256" key="1">
    <source>
        <dbReference type="PROSITE-ProRule" id="PRU00339"/>
    </source>
</evidence>
<protein>
    <submittedName>
        <fullName evidence="3">Tetratricopeptide repeat protein</fullName>
    </submittedName>
</protein>
<evidence type="ECO:0000256" key="2">
    <source>
        <dbReference type="SAM" id="SignalP"/>
    </source>
</evidence>
<keyword evidence="1" id="KW-0802">TPR repeat</keyword>
<name>A0ABV6PKL4_9SPHN</name>
<sequence length="243" mass="25377">MIVRLKTCAILAAACLTLPGCSALFGTNKLASQSASQPSQAAAATAFTAAGRDALDKGNTGIAIDAFRRAVTSGEAPAPAFNGLGVAYARLGRFDLAQRYFERAAQIDPADGRYQTNLARLMRSPLFARRHEGDETRALMAQAEQQKQVEARTRQAAAPGQLQRLGANQFFIQTAAPAAASKGPVRTALVVARNKAASAVKIQTVESAFDAAVGKVAAAPAPADPDKATPRTVMFKSIPAARP</sequence>
<organism evidence="3 4">
    <name type="scientific">Novosphingobium aquiterrae</name>
    <dbReference type="NCBI Taxonomy" id="624388"/>
    <lineage>
        <taxon>Bacteria</taxon>
        <taxon>Pseudomonadati</taxon>
        <taxon>Pseudomonadota</taxon>
        <taxon>Alphaproteobacteria</taxon>
        <taxon>Sphingomonadales</taxon>
        <taxon>Sphingomonadaceae</taxon>
        <taxon>Novosphingobium</taxon>
    </lineage>
</organism>
<gene>
    <name evidence="3" type="ORF">ACFFF7_13265</name>
</gene>
<proteinExistence type="predicted"/>
<dbReference type="InterPro" id="IPR019734">
    <property type="entry name" value="TPR_rpt"/>
</dbReference>
<dbReference type="PROSITE" id="PS50293">
    <property type="entry name" value="TPR_REGION"/>
    <property type="match status" value="1"/>
</dbReference>
<dbReference type="Pfam" id="PF13432">
    <property type="entry name" value="TPR_16"/>
    <property type="match status" value="1"/>
</dbReference>
<dbReference type="Proteomes" id="UP001589943">
    <property type="component" value="Unassembled WGS sequence"/>
</dbReference>
<dbReference type="SUPFAM" id="SSF48452">
    <property type="entry name" value="TPR-like"/>
    <property type="match status" value="1"/>
</dbReference>
<accession>A0ABV6PKL4</accession>
<comment type="caution">
    <text evidence="3">The sequence shown here is derived from an EMBL/GenBank/DDBJ whole genome shotgun (WGS) entry which is preliminary data.</text>
</comment>
<feature type="signal peptide" evidence="2">
    <location>
        <begin position="1"/>
        <end position="23"/>
    </location>
</feature>
<dbReference type="EMBL" id="JBHLTL010000006">
    <property type="protein sequence ID" value="MFC0590380.1"/>
    <property type="molecule type" value="Genomic_DNA"/>
</dbReference>
<keyword evidence="2" id="KW-0732">Signal</keyword>
<dbReference type="InterPro" id="IPR011990">
    <property type="entry name" value="TPR-like_helical_dom_sf"/>
</dbReference>